<name>A0A0A8ZBD2_ARUDO</name>
<reference evidence="1" key="2">
    <citation type="journal article" date="2015" name="Data Brief">
        <title>Shoot transcriptome of the giant reed, Arundo donax.</title>
        <authorList>
            <person name="Barrero R.A."/>
            <person name="Guerrero F.D."/>
            <person name="Moolhuijzen P."/>
            <person name="Goolsby J.A."/>
            <person name="Tidwell J."/>
            <person name="Bellgard S.E."/>
            <person name="Bellgard M.I."/>
        </authorList>
    </citation>
    <scope>NUCLEOTIDE SEQUENCE</scope>
    <source>
        <tissue evidence="1">Shoot tissue taken approximately 20 cm above the soil surface</tissue>
    </source>
</reference>
<accession>A0A0A8ZBD2</accession>
<evidence type="ECO:0000313" key="1">
    <source>
        <dbReference type="EMBL" id="JAD34045.1"/>
    </source>
</evidence>
<organism evidence="1">
    <name type="scientific">Arundo donax</name>
    <name type="common">Giant reed</name>
    <name type="synonym">Donax arundinaceus</name>
    <dbReference type="NCBI Taxonomy" id="35708"/>
    <lineage>
        <taxon>Eukaryota</taxon>
        <taxon>Viridiplantae</taxon>
        <taxon>Streptophyta</taxon>
        <taxon>Embryophyta</taxon>
        <taxon>Tracheophyta</taxon>
        <taxon>Spermatophyta</taxon>
        <taxon>Magnoliopsida</taxon>
        <taxon>Liliopsida</taxon>
        <taxon>Poales</taxon>
        <taxon>Poaceae</taxon>
        <taxon>PACMAD clade</taxon>
        <taxon>Arundinoideae</taxon>
        <taxon>Arundineae</taxon>
        <taxon>Arundo</taxon>
    </lineage>
</organism>
<protein>
    <submittedName>
        <fullName evidence="1">Uncharacterized protein</fullName>
    </submittedName>
</protein>
<sequence length="48" mass="5835">MLVHLISRKGLKEQPEIIKETKAIKYEKKMATLPWKWSTRTMEWESLF</sequence>
<dbReference type="EMBL" id="GBRH01263850">
    <property type="protein sequence ID" value="JAD34045.1"/>
    <property type="molecule type" value="Transcribed_RNA"/>
</dbReference>
<reference evidence="1" key="1">
    <citation type="submission" date="2014-09" db="EMBL/GenBank/DDBJ databases">
        <authorList>
            <person name="Magalhaes I.L.F."/>
            <person name="Oliveira U."/>
            <person name="Santos F.R."/>
            <person name="Vidigal T.H.D.A."/>
            <person name="Brescovit A.D."/>
            <person name="Santos A.J."/>
        </authorList>
    </citation>
    <scope>NUCLEOTIDE SEQUENCE</scope>
    <source>
        <tissue evidence="1">Shoot tissue taken approximately 20 cm above the soil surface</tissue>
    </source>
</reference>
<dbReference type="AlphaFoldDB" id="A0A0A8ZBD2"/>
<proteinExistence type="predicted"/>